<name>A0A9Q9T3U5_9MICO</name>
<evidence type="ECO:0000313" key="2">
    <source>
        <dbReference type="EMBL" id="UYC81488.1"/>
    </source>
</evidence>
<reference evidence="2" key="1">
    <citation type="submission" date="2022-09" db="EMBL/GenBank/DDBJ databases">
        <title>Taxonomy of Curtobacterium flaccumfaciens.</title>
        <authorList>
            <person name="Osdaghi E."/>
            <person name="Taghavi S.M."/>
            <person name="Hamidizade M."/>
            <person name="Abachi H."/>
            <person name="Fazliarab A."/>
            <person name="Baeyen S."/>
            <person name="Portier P."/>
            <person name="Van Vaerenbergh J."/>
            <person name="Jacques M.-A."/>
        </authorList>
    </citation>
    <scope>NUCLEOTIDE SEQUENCE</scope>
    <source>
        <strain evidence="2">AGQB46</strain>
    </source>
</reference>
<dbReference type="Proteomes" id="UP001062223">
    <property type="component" value="Chromosome"/>
</dbReference>
<dbReference type="AlphaFoldDB" id="A0A9Q9T3U5"/>
<feature type="transmembrane region" description="Helical" evidence="1">
    <location>
        <begin position="35"/>
        <end position="68"/>
    </location>
</feature>
<keyword evidence="1" id="KW-0472">Membrane</keyword>
<evidence type="ECO:0000313" key="3">
    <source>
        <dbReference type="Proteomes" id="UP001062223"/>
    </source>
</evidence>
<organism evidence="2 3">
    <name type="scientific">Curtobacterium poinsettiae</name>
    <dbReference type="NCBI Taxonomy" id="159612"/>
    <lineage>
        <taxon>Bacteria</taxon>
        <taxon>Bacillati</taxon>
        <taxon>Actinomycetota</taxon>
        <taxon>Actinomycetes</taxon>
        <taxon>Micrococcales</taxon>
        <taxon>Microbacteriaceae</taxon>
        <taxon>Curtobacterium</taxon>
    </lineage>
</organism>
<protein>
    <submittedName>
        <fullName evidence="2">Uncharacterized protein</fullName>
    </submittedName>
</protein>
<gene>
    <name evidence="2" type="ORF">OE229_03215</name>
</gene>
<dbReference type="RefSeq" id="WP_262139717.1">
    <property type="nucleotide sequence ID" value="NZ_CP106879.1"/>
</dbReference>
<sequence length="271" mass="30215">MDDTSGLSALELRPTGGDDIVRQLNEAARRPRWGWIAAIVAFVIGAALMPWGLIVWALAIPGCWWLFLRDGLRKNVVLFYDLEGSAALWFDRFVTSWDATSSSDKLWRTVQSGQVQTTYQHKVNAGVGSIVQRVNAEARIQQPKYLSTNIDIPTIRAGKEVLYFLPDRLLVGSGKRYSDVGYRHLTVQRSATRFVEQPGHVPKDTQLIGQTWQYVNVKGGPDRRFKNNPTLPVVQYGQLDISTAQGLFWSVQSSRVSALDEAGSLLGTAPR</sequence>
<keyword evidence="1" id="KW-1133">Transmembrane helix</keyword>
<dbReference type="KEGG" id="cpoi:OE229_03215"/>
<accession>A0A9Q9T3U5</accession>
<evidence type="ECO:0000256" key="1">
    <source>
        <dbReference type="SAM" id="Phobius"/>
    </source>
</evidence>
<proteinExistence type="predicted"/>
<keyword evidence="1" id="KW-0812">Transmembrane</keyword>
<dbReference type="EMBL" id="CP106879">
    <property type="protein sequence ID" value="UYC81488.1"/>
    <property type="molecule type" value="Genomic_DNA"/>
</dbReference>